<feature type="transmembrane region" description="Helical" evidence="2">
    <location>
        <begin position="46"/>
        <end position="64"/>
    </location>
</feature>
<keyword evidence="2" id="KW-1133">Transmembrane helix</keyword>
<dbReference type="RefSeq" id="WP_203716735.1">
    <property type="nucleotide sequence ID" value="NZ_BONE01000050.1"/>
</dbReference>
<evidence type="ECO:0000256" key="1">
    <source>
        <dbReference type="SAM" id="MobiDB-lite"/>
    </source>
</evidence>
<comment type="caution">
    <text evidence="3">The sequence shown here is derived from an EMBL/GenBank/DDBJ whole genome shotgun (WGS) entry which is preliminary data.</text>
</comment>
<name>A0ABQ4CX84_9ACTN</name>
<accession>A0ABQ4CX84</accession>
<reference evidence="3 4" key="1">
    <citation type="submission" date="2021-01" db="EMBL/GenBank/DDBJ databases">
        <title>Whole genome shotgun sequence of Asanoa siamensis NBRC 107932.</title>
        <authorList>
            <person name="Komaki H."/>
            <person name="Tamura T."/>
        </authorList>
    </citation>
    <scope>NUCLEOTIDE SEQUENCE [LARGE SCALE GENOMIC DNA]</scope>
    <source>
        <strain evidence="3 4">NBRC 107932</strain>
    </source>
</reference>
<keyword evidence="4" id="KW-1185">Reference proteome</keyword>
<protein>
    <recommendedName>
        <fullName evidence="5">DUF4179 domain-containing protein</fullName>
    </recommendedName>
</protein>
<gene>
    <name evidence="3" type="ORF">Asi02nite_54090</name>
</gene>
<evidence type="ECO:0008006" key="5">
    <source>
        <dbReference type="Google" id="ProtNLM"/>
    </source>
</evidence>
<evidence type="ECO:0000313" key="3">
    <source>
        <dbReference type="EMBL" id="GIF75891.1"/>
    </source>
</evidence>
<feature type="region of interest" description="Disordered" evidence="1">
    <location>
        <begin position="14"/>
        <end position="37"/>
    </location>
</feature>
<proteinExistence type="predicted"/>
<keyword evidence="2" id="KW-0472">Membrane</keyword>
<evidence type="ECO:0000313" key="4">
    <source>
        <dbReference type="Proteomes" id="UP000604117"/>
    </source>
</evidence>
<keyword evidence="2" id="KW-0812">Transmembrane</keyword>
<evidence type="ECO:0000256" key="2">
    <source>
        <dbReference type="SAM" id="Phobius"/>
    </source>
</evidence>
<sequence length="261" mass="27131">MTLDETLRSLDAATPLTDAQRRRAASTLDHIISTPPERVRRPRRRLVLATAAGVVAVAGAAFVLPGGVGGGRAYASWTPTPAPLTDAEIALIAPECQDRLGGSRVLDLARAKLVLAERRGEYAVLLYRTDNPDVSGACLAHHVAGSDDVDDVASGVTGSSGPALTAPPRGYTQGGIADFGDASITDGAVGADVTGVTVHARNLSVQASVANGRYVAWWPGPAFDHDAPRPSGEAGPTLFITYDLTLRDGTVIPDAQPDRPR</sequence>
<dbReference type="EMBL" id="BONE01000050">
    <property type="protein sequence ID" value="GIF75891.1"/>
    <property type="molecule type" value="Genomic_DNA"/>
</dbReference>
<organism evidence="3 4">
    <name type="scientific">Asanoa siamensis</name>
    <dbReference type="NCBI Taxonomy" id="926357"/>
    <lineage>
        <taxon>Bacteria</taxon>
        <taxon>Bacillati</taxon>
        <taxon>Actinomycetota</taxon>
        <taxon>Actinomycetes</taxon>
        <taxon>Micromonosporales</taxon>
        <taxon>Micromonosporaceae</taxon>
        <taxon>Asanoa</taxon>
    </lineage>
</organism>
<dbReference type="Proteomes" id="UP000604117">
    <property type="component" value="Unassembled WGS sequence"/>
</dbReference>